<dbReference type="Proteomes" id="UP000257109">
    <property type="component" value="Unassembled WGS sequence"/>
</dbReference>
<proteinExistence type="predicted"/>
<gene>
    <name evidence="1" type="ORF">CR513_63052</name>
</gene>
<protein>
    <recommendedName>
        <fullName evidence="3">Integrase catalytic domain-containing protein</fullName>
    </recommendedName>
</protein>
<organism evidence="1 2">
    <name type="scientific">Mucuna pruriens</name>
    <name type="common">Velvet bean</name>
    <name type="synonym">Dolichos pruriens</name>
    <dbReference type="NCBI Taxonomy" id="157652"/>
    <lineage>
        <taxon>Eukaryota</taxon>
        <taxon>Viridiplantae</taxon>
        <taxon>Streptophyta</taxon>
        <taxon>Embryophyta</taxon>
        <taxon>Tracheophyta</taxon>
        <taxon>Spermatophyta</taxon>
        <taxon>Magnoliopsida</taxon>
        <taxon>eudicotyledons</taxon>
        <taxon>Gunneridae</taxon>
        <taxon>Pentapetalae</taxon>
        <taxon>rosids</taxon>
        <taxon>fabids</taxon>
        <taxon>Fabales</taxon>
        <taxon>Fabaceae</taxon>
        <taxon>Papilionoideae</taxon>
        <taxon>50 kb inversion clade</taxon>
        <taxon>NPAAA clade</taxon>
        <taxon>indigoferoid/millettioid clade</taxon>
        <taxon>Phaseoleae</taxon>
        <taxon>Mucuna</taxon>
    </lineage>
</organism>
<evidence type="ECO:0000313" key="2">
    <source>
        <dbReference type="Proteomes" id="UP000257109"/>
    </source>
</evidence>
<sequence length="162" mass="18454">MKKPVTNSSHCNHRRESISIIKTIYLSRLSKNGPFHSINELFKCRELNQCSAYHPETNGQMEIVNGCLEDLSCFIANNPKLSSGYIGLNINTTFHDSTGHEKWYCTIRLEHLDEVADKLQFPTTSKIHLVFHMSFLNKATWDGISLSHGELLYVNTSCCLSF</sequence>
<evidence type="ECO:0008006" key="3">
    <source>
        <dbReference type="Google" id="ProtNLM"/>
    </source>
</evidence>
<name>A0A371DYU0_MUCPR</name>
<comment type="caution">
    <text evidence="1">The sequence shown here is derived from an EMBL/GenBank/DDBJ whole genome shotgun (WGS) entry which is preliminary data.</text>
</comment>
<reference evidence="1" key="1">
    <citation type="submission" date="2018-05" db="EMBL/GenBank/DDBJ databases">
        <title>Draft genome of Mucuna pruriens seed.</title>
        <authorList>
            <person name="Nnadi N.E."/>
            <person name="Vos R."/>
            <person name="Hasami M.H."/>
            <person name="Devisetty U.K."/>
            <person name="Aguiy J.C."/>
        </authorList>
    </citation>
    <scope>NUCLEOTIDE SEQUENCE [LARGE SCALE GENOMIC DNA]</scope>
    <source>
        <strain evidence="1">JCA_2017</strain>
    </source>
</reference>
<accession>A0A371DYU0</accession>
<dbReference type="AlphaFoldDB" id="A0A371DYU0"/>
<keyword evidence="2" id="KW-1185">Reference proteome</keyword>
<feature type="non-terminal residue" evidence="1">
    <location>
        <position position="1"/>
    </location>
</feature>
<evidence type="ECO:0000313" key="1">
    <source>
        <dbReference type="EMBL" id="RDX57686.1"/>
    </source>
</evidence>
<dbReference type="EMBL" id="QJKJ01018331">
    <property type="protein sequence ID" value="RDX57686.1"/>
    <property type="molecule type" value="Genomic_DNA"/>
</dbReference>